<dbReference type="AlphaFoldDB" id="A0A1R4GXG3"/>
<organism evidence="1 2">
    <name type="scientific">Psychrobacter piechaudii</name>
    <dbReference type="NCBI Taxonomy" id="1945521"/>
    <lineage>
        <taxon>Bacteria</taxon>
        <taxon>Pseudomonadati</taxon>
        <taxon>Pseudomonadota</taxon>
        <taxon>Gammaproteobacteria</taxon>
        <taxon>Moraxellales</taxon>
        <taxon>Moraxellaceae</taxon>
        <taxon>Psychrobacter</taxon>
    </lineage>
</organism>
<evidence type="ECO:0000313" key="1">
    <source>
        <dbReference type="EMBL" id="SJM72502.1"/>
    </source>
</evidence>
<sequence length="108" mass="12551">MLTYQKRNVDKGLLNPYEIFKHLVLEIIMSIFSRFQELESKHKIRLHEGESFKQALYNGRMTDSVDCIIDKIELIIKHYPDSKGISLSTYSSDETSDETFCYAVVIPS</sequence>
<dbReference type="EMBL" id="FUGE01000172">
    <property type="protein sequence ID" value="SJM72502.1"/>
    <property type="molecule type" value="Genomic_DNA"/>
</dbReference>
<dbReference type="Proteomes" id="UP000188357">
    <property type="component" value="Unassembled WGS sequence"/>
</dbReference>
<evidence type="ECO:0000313" key="2">
    <source>
        <dbReference type="Proteomes" id="UP000188357"/>
    </source>
</evidence>
<accession>A0A1R4GXG3</accession>
<keyword evidence="2" id="KW-1185">Reference proteome</keyword>
<dbReference type="STRING" id="1945521.A1232T_01774"/>
<name>A0A1R4GXG3_9GAMM</name>
<proteinExistence type="predicted"/>
<reference evidence="1 2" key="1">
    <citation type="submission" date="2017-02" db="EMBL/GenBank/DDBJ databases">
        <authorList>
            <person name="Peterson S.W."/>
        </authorList>
    </citation>
    <scope>NUCLEOTIDE SEQUENCE [LARGE SCALE GENOMIC DNA]</scope>
    <source>
        <strain evidence="1">Psychrobacter_piechaudii</strain>
    </source>
</reference>
<protein>
    <submittedName>
        <fullName evidence="1">Uncharacterized protein</fullName>
    </submittedName>
</protein>
<gene>
    <name evidence="1" type="ORF">A1232T_01774</name>
</gene>